<reference evidence="1" key="1">
    <citation type="journal article" date="2021" name="Proc. Natl. Acad. Sci. U.S.A.">
        <title>A Catalog of Tens of Thousands of Viruses from Human Metagenomes Reveals Hidden Associations with Chronic Diseases.</title>
        <authorList>
            <person name="Tisza M.J."/>
            <person name="Buck C.B."/>
        </authorList>
    </citation>
    <scope>NUCLEOTIDE SEQUENCE</scope>
    <source>
        <strain evidence="1">CtUml7</strain>
    </source>
</reference>
<sequence>MICKLEIYNGELNIFPVVTNERVFAQITMGNIVEITLVQLINKPHYQQTKGEY</sequence>
<dbReference type="EMBL" id="BK016230">
    <property type="protein sequence ID" value="DAG03470.1"/>
    <property type="molecule type" value="Genomic_DNA"/>
</dbReference>
<accession>A0A8S5V9V0</accession>
<proteinExistence type="predicted"/>
<name>A0A8S5V9V0_9CAUD</name>
<protein>
    <submittedName>
        <fullName evidence="1">Uncharacterized protein</fullName>
    </submittedName>
</protein>
<evidence type="ECO:0000313" key="1">
    <source>
        <dbReference type="EMBL" id="DAG03470.1"/>
    </source>
</evidence>
<organism evidence="1">
    <name type="scientific">Ackermannviridae sp. ctUml7</name>
    <dbReference type="NCBI Taxonomy" id="2825753"/>
    <lineage>
        <taxon>Viruses</taxon>
        <taxon>Duplodnaviria</taxon>
        <taxon>Heunggongvirae</taxon>
        <taxon>Uroviricota</taxon>
        <taxon>Caudoviricetes</taxon>
        <taxon>Pantevenvirales</taxon>
        <taxon>Ackermannviridae</taxon>
    </lineage>
</organism>